<protein>
    <submittedName>
        <fullName evidence="1">Uncharacterized protein</fullName>
    </submittedName>
</protein>
<evidence type="ECO:0000313" key="1">
    <source>
        <dbReference type="EMBL" id="TDN50800.1"/>
    </source>
</evidence>
<accession>A0A4R6DZI2</accession>
<dbReference type="EMBL" id="SNVV01000008">
    <property type="protein sequence ID" value="TDN50800.1"/>
    <property type="molecule type" value="Genomic_DNA"/>
</dbReference>
<name>A0A4R6DZI2_9RHOO</name>
<evidence type="ECO:0000313" key="2">
    <source>
        <dbReference type="Proteomes" id="UP000295129"/>
    </source>
</evidence>
<dbReference type="Proteomes" id="UP000295129">
    <property type="component" value="Unassembled WGS sequence"/>
</dbReference>
<reference evidence="1 2" key="1">
    <citation type="submission" date="2019-03" db="EMBL/GenBank/DDBJ databases">
        <title>Genomic Encyclopedia of Type Strains, Phase IV (KMG-IV): sequencing the most valuable type-strain genomes for metagenomic binning, comparative biology and taxonomic classification.</title>
        <authorList>
            <person name="Goeker M."/>
        </authorList>
    </citation>
    <scope>NUCLEOTIDE SEQUENCE [LARGE SCALE GENOMIC DNA]</scope>
    <source>
        <strain evidence="1 2">DSM 12121</strain>
    </source>
</reference>
<dbReference type="OrthoDB" id="9151357at2"/>
<keyword evidence="2" id="KW-1185">Reference proteome</keyword>
<proteinExistence type="predicted"/>
<comment type="caution">
    <text evidence="1">The sequence shown here is derived from an EMBL/GenBank/DDBJ whole genome shotgun (WGS) entry which is preliminary data.</text>
</comment>
<gene>
    <name evidence="1" type="ORF">C7389_10843</name>
</gene>
<dbReference type="RefSeq" id="WP_133591181.1">
    <property type="nucleotide sequence ID" value="NZ_SNVV01000008.1"/>
</dbReference>
<sequence>MNAAAIRHSELRSALEWYFESKNLALKNALGLRCPLCPEQQKEVRQYYSEYFVALVSATELLCEPSYEFSTRFKDQLNAALSFEGFPDGKGNYDYIRELRNSIVHRGLDICSAAHVHENRLLVIAPKRVSDRNGKKSFSAFGGYLIEIIAKCEEAVGPYIAKHLEEVGLLKPLLTQDQARAEASRFLAEAPAVPDWVKQNASDLISQVDFIQAQVSTIEKLVDLLNFNVLFAEDDAQPCNAPDLAHKTAQGR</sequence>
<organism evidence="1 2">
    <name type="scientific">Azoarcus indigens</name>
    <dbReference type="NCBI Taxonomy" id="29545"/>
    <lineage>
        <taxon>Bacteria</taxon>
        <taxon>Pseudomonadati</taxon>
        <taxon>Pseudomonadota</taxon>
        <taxon>Betaproteobacteria</taxon>
        <taxon>Rhodocyclales</taxon>
        <taxon>Zoogloeaceae</taxon>
        <taxon>Azoarcus</taxon>
    </lineage>
</organism>
<dbReference type="AlphaFoldDB" id="A0A4R6DZI2"/>